<feature type="region of interest" description="Disordered" evidence="1">
    <location>
        <begin position="257"/>
        <end position="282"/>
    </location>
</feature>
<feature type="transmembrane region" description="Helical" evidence="2">
    <location>
        <begin position="137"/>
        <end position="162"/>
    </location>
</feature>
<evidence type="ECO:0000313" key="3">
    <source>
        <dbReference type="EMBL" id="KAL2912424.1"/>
    </source>
</evidence>
<dbReference type="Proteomes" id="UP001527925">
    <property type="component" value="Unassembled WGS sequence"/>
</dbReference>
<evidence type="ECO:0000256" key="1">
    <source>
        <dbReference type="SAM" id="MobiDB-lite"/>
    </source>
</evidence>
<keyword evidence="2" id="KW-1133">Transmembrane helix</keyword>
<feature type="transmembrane region" description="Helical" evidence="2">
    <location>
        <begin position="100"/>
        <end position="117"/>
    </location>
</feature>
<proteinExistence type="predicted"/>
<feature type="transmembrane region" description="Helical" evidence="2">
    <location>
        <begin position="203"/>
        <end position="226"/>
    </location>
</feature>
<name>A0ABR4MYV2_9FUNG</name>
<feature type="compositionally biased region" description="Polar residues" evidence="1">
    <location>
        <begin position="261"/>
        <end position="271"/>
    </location>
</feature>
<feature type="transmembrane region" description="Helical" evidence="2">
    <location>
        <begin position="6"/>
        <end position="25"/>
    </location>
</feature>
<feature type="transmembrane region" description="Helical" evidence="2">
    <location>
        <begin position="174"/>
        <end position="197"/>
    </location>
</feature>
<keyword evidence="4" id="KW-1185">Reference proteome</keyword>
<dbReference type="EMBL" id="JADGIZ020000065">
    <property type="protein sequence ID" value="KAL2912424.1"/>
    <property type="molecule type" value="Genomic_DNA"/>
</dbReference>
<organism evidence="3 4">
    <name type="scientific">Polyrhizophydium stewartii</name>
    <dbReference type="NCBI Taxonomy" id="2732419"/>
    <lineage>
        <taxon>Eukaryota</taxon>
        <taxon>Fungi</taxon>
        <taxon>Fungi incertae sedis</taxon>
        <taxon>Chytridiomycota</taxon>
        <taxon>Chytridiomycota incertae sedis</taxon>
        <taxon>Chytridiomycetes</taxon>
        <taxon>Rhizophydiales</taxon>
        <taxon>Rhizophydiales incertae sedis</taxon>
        <taxon>Polyrhizophydium</taxon>
    </lineage>
</organism>
<sequence>MEILDWTVIVFTALLAAGLASLSAAVMRMPSSTYVRFVQLSAIVSIFPPIAQLLVTYVPRFSTPLCRGLANFVGTIGTTIFFCAELEFLKLLSPFVGHKLALQLCLAQVVVVFAGIASTSGNFTDIFTAFRMRLSLYAVVVLQCPMIMCDVVQRVYLLHFVFKRLRGASMRFRIGFSVITLSCIPTVTAAVLVLFLSPNTLNAWRLLGTTLYWMFELLSLVGTLMLREALQRARSPDRPKVNIMKRLSHLKTRVSRHMRSRNSVDVSSKATHVSKPDGPPVAPTPVNTAYFGPHPHDSPDACAMDSMEP</sequence>
<protein>
    <submittedName>
        <fullName evidence="3">Uncharacterized protein</fullName>
    </submittedName>
</protein>
<keyword evidence="2" id="KW-0472">Membrane</keyword>
<feature type="transmembrane region" description="Helical" evidence="2">
    <location>
        <begin position="37"/>
        <end position="57"/>
    </location>
</feature>
<comment type="caution">
    <text evidence="3">The sequence shown here is derived from an EMBL/GenBank/DDBJ whole genome shotgun (WGS) entry which is preliminary data.</text>
</comment>
<evidence type="ECO:0000256" key="2">
    <source>
        <dbReference type="SAM" id="Phobius"/>
    </source>
</evidence>
<gene>
    <name evidence="3" type="ORF">HK105_208068</name>
</gene>
<feature type="transmembrane region" description="Helical" evidence="2">
    <location>
        <begin position="69"/>
        <end position="88"/>
    </location>
</feature>
<reference evidence="3 4" key="1">
    <citation type="submission" date="2023-09" db="EMBL/GenBank/DDBJ databases">
        <title>Pangenome analysis of Batrachochytrium dendrobatidis and related Chytrids.</title>
        <authorList>
            <person name="Yacoub M.N."/>
            <person name="Stajich J.E."/>
            <person name="James T.Y."/>
        </authorList>
    </citation>
    <scope>NUCLEOTIDE SEQUENCE [LARGE SCALE GENOMIC DNA]</scope>
    <source>
        <strain evidence="3 4">JEL0888</strain>
    </source>
</reference>
<evidence type="ECO:0000313" key="4">
    <source>
        <dbReference type="Proteomes" id="UP001527925"/>
    </source>
</evidence>
<keyword evidence="2" id="KW-0812">Transmembrane</keyword>
<accession>A0ABR4MYV2</accession>